<accession>A0A9P0ZL93</accession>
<dbReference type="GO" id="GO:0051865">
    <property type="term" value="P:protein autoubiquitination"/>
    <property type="evidence" value="ECO:0007669"/>
    <property type="project" value="TreeGrafter"/>
</dbReference>
<dbReference type="Pfam" id="PF09814">
    <property type="entry name" value="HECT_2"/>
    <property type="match status" value="1"/>
</dbReference>
<reference evidence="1" key="1">
    <citation type="submission" date="2022-07" db="EMBL/GenBank/DDBJ databases">
        <authorList>
            <person name="Macas J."/>
            <person name="Novak P."/>
            <person name="Neumann P."/>
        </authorList>
    </citation>
    <scope>NUCLEOTIDE SEQUENCE</scope>
</reference>
<protein>
    <recommendedName>
        <fullName evidence="3">Ubiquitin-conjugating enzyme E2C-binding protein</fullName>
    </recommendedName>
</protein>
<dbReference type="GO" id="GO:0005829">
    <property type="term" value="C:cytosol"/>
    <property type="evidence" value="ECO:0007669"/>
    <property type="project" value="TreeGrafter"/>
</dbReference>
<dbReference type="GO" id="GO:0005634">
    <property type="term" value="C:nucleus"/>
    <property type="evidence" value="ECO:0007669"/>
    <property type="project" value="TreeGrafter"/>
</dbReference>
<keyword evidence="2" id="KW-1185">Reference proteome</keyword>
<dbReference type="GO" id="GO:0030332">
    <property type="term" value="F:cyclin binding"/>
    <property type="evidence" value="ECO:0007669"/>
    <property type="project" value="TreeGrafter"/>
</dbReference>
<dbReference type="InterPro" id="IPR019193">
    <property type="entry name" value="UBQ-conj_enz_E2-bd_prot"/>
</dbReference>
<evidence type="ECO:0000313" key="1">
    <source>
        <dbReference type="EMBL" id="CAH9105699.1"/>
    </source>
</evidence>
<name>A0A9P0ZL93_CUSEU</name>
<proteinExistence type="predicted"/>
<evidence type="ECO:0008006" key="3">
    <source>
        <dbReference type="Google" id="ProtNLM"/>
    </source>
</evidence>
<dbReference type="EMBL" id="CAMAPE010000048">
    <property type="protein sequence ID" value="CAH9105699.1"/>
    <property type="molecule type" value="Genomic_DNA"/>
</dbReference>
<dbReference type="PANTHER" id="PTHR31531:SF2">
    <property type="entry name" value="E3 UBIQUITIN-PROTEIN LIGASE E3D"/>
    <property type="match status" value="1"/>
</dbReference>
<dbReference type="GO" id="GO:0061630">
    <property type="term" value="F:ubiquitin protein ligase activity"/>
    <property type="evidence" value="ECO:0007669"/>
    <property type="project" value="TreeGrafter"/>
</dbReference>
<organism evidence="1 2">
    <name type="scientific">Cuscuta europaea</name>
    <name type="common">European dodder</name>
    <dbReference type="NCBI Taxonomy" id="41803"/>
    <lineage>
        <taxon>Eukaryota</taxon>
        <taxon>Viridiplantae</taxon>
        <taxon>Streptophyta</taxon>
        <taxon>Embryophyta</taxon>
        <taxon>Tracheophyta</taxon>
        <taxon>Spermatophyta</taxon>
        <taxon>Magnoliopsida</taxon>
        <taxon>eudicotyledons</taxon>
        <taxon>Gunneridae</taxon>
        <taxon>Pentapetalae</taxon>
        <taxon>asterids</taxon>
        <taxon>lamiids</taxon>
        <taxon>Solanales</taxon>
        <taxon>Convolvulaceae</taxon>
        <taxon>Cuscuteae</taxon>
        <taxon>Cuscuta</taxon>
        <taxon>Cuscuta subgen. Cuscuta</taxon>
    </lineage>
</organism>
<dbReference type="AlphaFoldDB" id="A0A9P0ZL93"/>
<evidence type="ECO:0000313" key="2">
    <source>
        <dbReference type="Proteomes" id="UP001152484"/>
    </source>
</evidence>
<dbReference type="GO" id="GO:0031624">
    <property type="term" value="F:ubiquitin conjugating enzyme binding"/>
    <property type="evidence" value="ECO:0007669"/>
    <property type="project" value="TreeGrafter"/>
</dbReference>
<dbReference type="GO" id="GO:0000209">
    <property type="term" value="P:protein polyubiquitination"/>
    <property type="evidence" value="ECO:0007669"/>
    <property type="project" value="TreeGrafter"/>
</dbReference>
<dbReference type="PANTHER" id="PTHR31531">
    <property type="entry name" value="E3 UBIQUITIN-PROTEIN LIGASE E3D FAMILY MEMBER"/>
    <property type="match status" value="1"/>
</dbReference>
<dbReference type="OrthoDB" id="781818at2759"/>
<gene>
    <name evidence="1" type="ORF">CEURO_LOCUS17017</name>
</gene>
<dbReference type="Proteomes" id="UP001152484">
    <property type="component" value="Unassembled WGS sequence"/>
</dbReference>
<comment type="caution">
    <text evidence="1">The sequence shown here is derived from an EMBL/GenBank/DDBJ whole genome shotgun (WGS) entry which is preliminary data.</text>
</comment>
<dbReference type="GO" id="GO:0006513">
    <property type="term" value="P:protein monoubiquitination"/>
    <property type="evidence" value="ECO:0007669"/>
    <property type="project" value="TreeGrafter"/>
</dbReference>
<dbReference type="GO" id="GO:0000151">
    <property type="term" value="C:ubiquitin ligase complex"/>
    <property type="evidence" value="ECO:0007669"/>
    <property type="project" value="TreeGrafter"/>
</dbReference>
<dbReference type="GO" id="GO:0043161">
    <property type="term" value="P:proteasome-mediated ubiquitin-dependent protein catabolic process"/>
    <property type="evidence" value="ECO:0007669"/>
    <property type="project" value="TreeGrafter"/>
</dbReference>
<sequence>MCSSELRLRATQNPSQWRFTWEAQSHIPILRLYLFNPNFKPAAACTHLRVDANLEQYLLSVCFIENDAESQLETSLRVPIPRVLVDSESPIHSRVLDDHVEVRLALLLPVDHPLGSNFDSAIGSPEKQECNGGNFASDEANLLSTGFDLQRLSAAGEVHFYCRSCSTKLTKGISTFKEMPSVHWRDVADNWFGTCCCSFGGISEKLVLKYAKSYSSASGLCLLSETSVVISKYDFLEGEFINISKVKKFDPDIISDTYLNIPVGNENDQHRNLGGDSHCEVQAINKSAHVNCCTIDSCENSLGQYETSVDLELQVDQNIFLNGYLGDVFMARPSNLSKDIEWTEFFCPKCACLLGAYPRRNEHGPLDGGVRLYKFYISTSLSANGAHDLFRNYSFERMFTRQLLESANDELSFRTVVRDLQNHHHSLQIVLLNPNIWSHAGFCLPAIEPVPKIIVYPVIKVLFSPNINDVQLEPRNVEWVTKKQAQEVYLLPSQIKELIANLEKARSTYPPSHKFSQGFSVSSLKT</sequence>